<evidence type="ECO:0000256" key="5">
    <source>
        <dbReference type="ARBA" id="ARBA00023055"/>
    </source>
</evidence>
<dbReference type="eggNOG" id="ENOG502QUUW">
    <property type="taxonomic scope" value="Eukaryota"/>
</dbReference>
<comment type="function">
    <text evidence="8">Component of the ERMES/MDM complex, which serves as a molecular tether to connect the endoplasmic reticulum (ER) and mitochondria. Components of this complex are involved in the control of mitochondrial shape and protein biogenesis, and function in nonvesicular lipid trafficking between the ER and mitochondria. The MDM12-MMM1 subcomplex functions in the major beta-barrel assembly pathway that is responsible for biogenesis of all outer membrane beta-barrel proteins, and acts in a late step after the SAM complex. The MDM10-MDM12-MMM1 subcomplex further acts in the TOM40-specific pathway after the action of the MDM12-MMM1 complex. Essential for establishing and maintaining the structure of mitochondria and maintenance of mtDNA nucleoids.</text>
</comment>
<dbReference type="OMA" id="WSFTQGL"/>
<evidence type="ECO:0000256" key="1">
    <source>
        <dbReference type="ARBA" id="ARBA00022448"/>
    </source>
</evidence>
<dbReference type="GO" id="GO:0015917">
    <property type="term" value="P:aminophospholipid transport"/>
    <property type="evidence" value="ECO:0007669"/>
    <property type="project" value="EnsemblFungi"/>
</dbReference>
<dbReference type="GO" id="GO:0070096">
    <property type="term" value="P:mitochondrial outer membrane translocase complex assembly"/>
    <property type="evidence" value="ECO:0007669"/>
    <property type="project" value="EnsemblFungi"/>
</dbReference>
<feature type="region of interest" description="Disordered" evidence="9">
    <location>
        <begin position="76"/>
        <end position="102"/>
    </location>
</feature>
<dbReference type="AlphaFoldDB" id="G8BU14"/>
<evidence type="ECO:0000313" key="12">
    <source>
        <dbReference type="EMBL" id="CCE63392.1"/>
    </source>
</evidence>
<dbReference type="HAMAP" id="MF_03103">
    <property type="entry name" value="Mmm1"/>
    <property type="match status" value="1"/>
</dbReference>
<dbReference type="Pfam" id="PF10296">
    <property type="entry name" value="MMM1"/>
    <property type="match status" value="1"/>
</dbReference>
<evidence type="ECO:0000256" key="7">
    <source>
        <dbReference type="ARBA" id="ARBA00023136"/>
    </source>
</evidence>
<comment type="subcellular location">
    <subcellularLocation>
        <location evidence="8">Endoplasmic reticulum membrane</location>
        <topology evidence="8">Single-pass type I membrane protein</topology>
    </subcellularLocation>
    <text evidence="8">The ERMES/MDM complex localizes to a few discrete foci (around 10 per single cell), that represent mitochondria-endoplasmic reticulum junctions. These foci are often found next to mtDNA nucleoids.</text>
</comment>
<dbReference type="GO" id="GO:0008289">
    <property type="term" value="F:lipid binding"/>
    <property type="evidence" value="ECO:0007669"/>
    <property type="project" value="UniProtKB-KW"/>
</dbReference>
<evidence type="ECO:0000259" key="11">
    <source>
        <dbReference type="PROSITE" id="PS51847"/>
    </source>
</evidence>
<dbReference type="PANTHER" id="PTHR13466:SF0">
    <property type="entry name" value="SMP-LTD DOMAIN-CONTAINING PROTEIN"/>
    <property type="match status" value="1"/>
</dbReference>
<keyword evidence="2 8" id="KW-0812">Transmembrane</keyword>
<dbReference type="CDD" id="cd21671">
    <property type="entry name" value="SMP_Mmm1"/>
    <property type="match status" value="1"/>
</dbReference>
<name>G8BU14_TETPH</name>
<sequence>MDNAKDNKFNYDNLNELDDDEFLLGNSSNLDLDNGYSNNSNISLDDYINNVLPLHLEKIFREHNILQYNGNELDNSSLDQRSDSHNAYSHDTNYNRDGNVDDDDDDVMSKYNKLMEILNKPSNQLNYNNDYFYNNKMLQTKFNRSTFSTWSFVEGMIIGQCSVMIVIVLVMKFFFFSDESDSVTTTSYSISRSNSSSSNKFDKKNLTLSNQFLPSIVKRGGKDQNQVNNENFYRHSHLKTILEKTCYDVDTHIPESLDWFNVLIAQIIQQFREEALLKDNIVHSLNDYLTKRSDELPSYLDGIKITELDIGDDFPIFSNCRIQYSPNSNKKKLEAKIDIDLTDRIAIGIQTKLLLNYPKLRTAILPVDLTLSIIRFQACLTVSLTKAEDLVPTSDDSSVQGDDNAYYLMFSFLPGYEMEFDIGSLIGSRSKLENIPKISSLIEHHIKKWFCERCVEPRFQCIKLPGIWPRSKNTREEKVSTDDDISVFPEKDI</sequence>
<feature type="transmembrane region" description="Helical" evidence="10">
    <location>
        <begin position="152"/>
        <end position="175"/>
    </location>
</feature>
<comment type="subunit">
    <text evidence="8">Homodimer. Component of the ER-mitochondria encounter structure (ERMES) or MDM complex, composed of MMM1, MDM10, MDM12 and MDM34. A MMM1 homodimer associates with one molecule of MDM12 on each side in a pairwise head-to-tail manner, and the SMP-LTD domains of MMM1 and MDM12 generate a continuous hydrophobic tunnel for phospholipid trafficking.</text>
</comment>
<dbReference type="Proteomes" id="UP000005666">
    <property type="component" value="Chromosome 5"/>
</dbReference>
<dbReference type="GO" id="GO:0005789">
    <property type="term" value="C:endoplasmic reticulum membrane"/>
    <property type="evidence" value="ECO:0007669"/>
    <property type="project" value="UniProtKB-SubCell"/>
</dbReference>
<dbReference type="GO" id="GO:1990456">
    <property type="term" value="P:mitochondrion-endoplasmic reticulum membrane tethering"/>
    <property type="evidence" value="ECO:0007669"/>
    <property type="project" value="EnsemblFungi"/>
</dbReference>
<organism evidence="12 13">
    <name type="scientific">Tetrapisispora phaffii (strain ATCC 24235 / CBS 4417 / NBRC 1672 / NRRL Y-8282 / UCD 70-5)</name>
    <name type="common">Yeast</name>
    <name type="synonym">Fabospora phaffii</name>
    <dbReference type="NCBI Taxonomy" id="1071381"/>
    <lineage>
        <taxon>Eukaryota</taxon>
        <taxon>Fungi</taxon>
        <taxon>Dikarya</taxon>
        <taxon>Ascomycota</taxon>
        <taxon>Saccharomycotina</taxon>
        <taxon>Saccharomycetes</taxon>
        <taxon>Saccharomycetales</taxon>
        <taxon>Saccharomycetaceae</taxon>
        <taxon>Tetrapisispora</taxon>
    </lineage>
</organism>
<comment type="similarity">
    <text evidence="8">Belongs to the MMM1 family.</text>
</comment>
<dbReference type="RefSeq" id="XP_003685826.1">
    <property type="nucleotide sequence ID" value="XM_003685778.1"/>
</dbReference>
<keyword evidence="3 8" id="KW-0256">Endoplasmic reticulum</keyword>
<evidence type="ECO:0000256" key="4">
    <source>
        <dbReference type="ARBA" id="ARBA00022989"/>
    </source>
</evidence>
<dbReference type="GO" id="GO:0120013">
    <property type="term" value="F:lipid transfer activity"/>
    <property type="evidence" value="ECO:0007669"/>
    <property type="project" value="EnsemblFungi"/>
</dbReference>
<evidence type="ECO:0000256" key="10">
    <source>
        <dbReference type="SAM" id="Phobius"/>
    </source>
</evidence>
<reference evidence="12 13" key="1">
    <citation type="journal article" date="2011" name="Proc. Natl. Acad. Sci. U.S.A.">
        <title>Evolutionary erosion of yeast sex chromosomes by mating-type switching accidents.</title>
        <authorList>
            <person name="Gordon J.L."/>
            <person name="Armisen D."/>
            <person name="Proux-Wera E."/>
            <person name="Oheigeartaigh S.S."/>
            <person name="Byrne K.P."/>
            <person name="Wolfe K.H."/>
        </authorList>
    </citation>
    <scope>NUCLEOTIDE SEQUENCE [LARGE SCALE GENOMIC DNA]</scope>
    <source>
        <strain evidence="13">ATCC 24235 / CBS 4417 / NBRC 1672 / NRRL Y-8282 / UCD 70-5</strain>
    </source>
</reference>
<keyword evidence="7 8" id="KW-0472">Membrane</keyword>
<feature type="domain" description="SMP-LTD" evidence="11">
    <location>
        <begin position="253"/>
        <end position="465"/>
    </location>
</feature>
<keyword evidence="4 8" id="KW-1133">Transmembrane helix</keyword>
<feature type="region of interest" description="Disordered" evidence="9">
    <location>
        <begin position="473"/>
        <end position="493"/>
    </location>
</feature>
<dbReference type="STRING" id="1071381.G8BU14"/>
<evidence type="ECO:0000313" key="13">
    <source>
        <dbReference type="Proteomes" id="UP000005666"/>
    </source>
</evidence>
<dbReference type="OrthoDB" id="5599157at2759"/>
<keyword evidence="5" id="KW-0445">Lipid transport</keyword>
<evidence type="ECO:0000256" key="3">
    <source>
        <dbReference type="ARBA" id="ARBA00022824"/>
    </source>
</evidence>
<dbReference type="GeneID" id="11531221"/>
<dbReference type="InterPro" id="IPR027537">
    <property type="entry name" value="Mmm1"/>
</dbReference>
<proteinExistence type="inferred from homology"/>
<dbReference type="PROSITE" id="PS51847">
    <property type="entry name" value="SMP"/>
    <property type="match status" value="1"/>
</dbReference>
<evidence type="ECO:0000256" key="2">
    <source>
        <dbReference type="ARBA" id="ARBA00022692"/>
    </source>
</evidence>
<keyword evidence="13" id="KW-1185">Reference proteome</keyword>
<gene>
    <name evidence="12" type="primary">TPHA0E03020</name>
    <name evidence="8" type="synonym">MMM1</name>
    <name evidence="12" type="ordered locus">TPHA_0E03020</name>
</gene>
<accession>G8BU14</accession>
<dbReference type="HOGENOM" id="CLU_032730_2_0_1"/>
<dbReference type="GO" id="GO:0045040">
    <property type="term" value="P:protein insertion into mitochondrial outer membrane"/>
    <property type="evidence" value="ECO:0007669"/>
    <property type="project" value="UniProtKB-UniRule"/>
</dbReference>
<dbReference type="InterPro" id="IPR019411">
    <property type="entry name" value="MMM1_dom"/>
</dbReference>
<dbReference type="GO" id="GO:0032865">
    <property type="term" value="C:ERMES complex"/>
    <property type="evidence" value="ECO:0007669"/>
    <property type="project" value="UniProtKB-UniRule"/>
</dbReference>
<dbReference type="EMBL" id="HE612860">
    <property type="protein sequence ID" value="CCE63392.1"/>
    <property type="molecule type" value="Genomic_DNA"/>
</dbReference>
<evidence type="ECO:0000256" key="6">
    <source>
        <dbReference type="ARBA" id="ARBA00023121"/>
    </source>
</evidence>
<feature type="topological domain" description="Cytoplasmic" evidence="8">
    <location>
        <begin position="177"/>
        <end position="493"/>
    </location>
</feature>
<keyword evidence="6" id="KW-0446">Lipid-binding</keyword>
<protein>
    <recommendedName>
        <fullName evidence="8">Maintenance of mitochondrial morphology protein 1</fullName>
    </recommendedName>
</protein>
<dbReference type="PANTHER" id="PTHR13466">
    <property type="entry name" value="TEX2 PROTEIN-RELATED"/>
    <property type="match status" value="1"/>
</dbReference>
<evidence type="ECO:0000256" key="8">
    <source>
        <dbReference type="HAMAP-Rule" id="MF_03103"/>
    </source>
</evidence>
<evidence type="ECO:0000256" key="9">
    <source>
        <dbReference type="SAM" id="MobiDB-lite"/>
    </source>
</evidence>
<feature type="topological domain" description="Lumenal" evidence="8">
    <location>
        <begin position="1"/>
        <end position="155"/>
    </location>
</feature>
<keyword evidence="1" id="KW-0813">Transport</keyword>
<dbReference type="KEGG" id="tpf:TPHA_0E03020"/>
<dbReference type="InterPro" id="IPR031468">
    <property type="entry name" value="SMP_LBD"/>
</dbReference>
<feature type="compositionally biased region" description="Polar residues" evidence="9">
    <location>
        <begin position="76"/>
        <end position="96"/>
    </location>
</feature>